<organism evidence="1">
    <name type="scientific">Oikopleura dioica</name>
    <name type="common">Tunicate</name>
    <dbReference type="NCBI Taxonomy" id="34765"/>
    <lineage>
        <taxon>Eukaryota</taxon>
        <taxon>Metazoa</taxon>
        <taxon>Chordata</taxon>
        <taxon>Tunicata</taxon>
        <taxon>Appendicularia</taxon>
        <taxon>Copelata</taxon>
        <taxon>Oikopleuridae</taxon>
        <taxon>Oikopleura</taxon>
    </lineage>
</organism>
<protein>
    <recommendedName>
        <fullName evidence="3">F-box domain-containing protein</fullName>
    </recommendedName>
</protein>
<accession>E4XG43</accession>
<evidence type="ECO:0000313" key="1">
    <source>
        <dbReference type="EMBL" id="CBY09641.1"/>
    </source>
</evidence>
<gene>
    <name evidence="1" type="ORF">GSOID_T00010451001</name>
</gene>
<dbReference type="InterPro" id="IPR036047">
    <property type="entry name" value="F-box-like_dom_sf"/>
</dbReference>
<proteinExistence type="predicted"/>
<sequence length="90" mass="10713">MSKGKFYEYVWNQRAVQKVDIIGELAQRGFLSDIAQKIFGYLEFTDLPVVKQVSTQWNGIRISKRTWHDALLRTLRDVRKIDDVFFYLKN</sequence>
<evidence type="ECO:0000313" key="2">
    <source>
        <dbReference type="Proteomes" id="UP000001307"/>
    </source>
</evidence>
<evidence type="ECO:0008006" key="3">
    <source>
        <dbReference type="Google" id="ProtNLM"/>
    </source>
</evidence>
<dbReference type="SUPFAM" id="SSF81383">
    <property type="entry name" value="F-box domain"/>
    <property type="match status" value="1"/>
</dbReference>
<dbReference type="InParanoid" id="E4XG43"/>
<dbReference type="Gene3D" id="1.20.1280.50">
    <property type="match status" value="1"/>
</dbReference>
<keyword evidence="2" id="KW-1185">Reference proteome</keyword>
<reference evidence="1" key="1">
    <citation type="journal article" date="2010" name="Science">
        <title>Plasticity of animal genome architecture unmasked by rapid evolution of a pelagic tunicate.</title>
        <authorList>
            <person name="Denoeud F."/>
            <person name="Henriet S."/>
            <person name="Mungpakdee S."/>
            <person name="Aury J.M."/>
            <person name="Da Silva C."/>
            <person name="Brinkmann H."/>
            <person name="Mikhaleva J."/>
            <person name="Olsen L.C."/>
            <person name="Jubin C."/>
            <person name="Canestro C."/>
            <person name="Bouquet J.M."/>
            <person name="Danks G."/>
            <person name="Poulain J."/>
            <person name="Campsteijn C."/>
            <person name="Adamski M."/>
            <person name="Cross I."/>
            <person name="Yadetie F."/>
            <person name="Muffato M."/>
            <person name="Louis A."/>
            <person name="Butcher S."/>
            <person name="Tsagkogeorga G."/>
            <person name="Konrad A."/>
            <person name="Singh S."/>
            <person name="Jensen M.F."/>
            <person name="Cong E.H."/>
            <person name="Eikeseth-Otteraa H."/>
            <person name="Noel B."/>
            <person name="Anthouard V."/>
            <person name="Porcel B.M."/>
            <person name="Kachouri-Lafond R."/>
            <person name="Nishino A."/>
            <person name="Ugolini M."/>
            <person name="Chourrout P."/>
            <person name="Nishida H."/>
            <person name="Aasland R."/>
            <person name="Huzurbazar S."/>
            <person name="Westhof E."/>
            <person name="Delsuc F."/>
            <person name="Lehrach H."/>
            <person name="Reinhardt R."/>
            <person name="Weissenbach J."/>
            <person name="Roy S.W."/>
            <person name="Artiguenave F."/>
            <person name="Postlethwait J.H."/>
            <person name="Manak J.R."/>
            <person name="Thompson E.M."/>
            <person name="Jaillon O."/>
            <person name="Du Pasquier L."/>
            <person name="Boudinot P."/>
            <person name="Liberles D.A."/>
            <person name="Volff J.N."/>
            <person name="Philippe H."/>
            <person name="Lenhard B."/>
            <person name="Roest Crollius H."/>
            <person name="Wincker P."/>
            <person name="Chourrout D."/>
        </authorList>
    </citation>
    <scope>NUCLEOTIDE SEQUENCE [LARGE SCALE GENOMIC DNA]</scope>
</reference>
<dbReference type="EMBL" id="FN653047">
    <property type="protein sequence ID" value="CBY09641.1"/>
    <property type="molecule type" value="Genomic_DNA"/>
</dbReference>
<dbReference type="AlphaFoldDB" id="E4XG43"/>
<name>E4XG43_OIKDI</name>
<dbReference type="Proteomes" id="UP000001307">
    <property type="component" value="Unassembled WGS sequence"/>
</dbReference>